<reference evidence="1 2" key="1">
    <citation type="submission" date="2015-09" db="EMBL/GenBank/DDBJ databases">
        <authorList>
            <consortium name="Pathogen Informatics"/>
        </authorList>
    </citation>
    <scope>NUCLEOTIDE SEQUENCE [LARGE SCALE GENOMIC DNA]</scope>
    <source>
        <strain evidence="1 2">2789STDY5834959</strain>
    </source>
</reference>
<dbReference type="RefSeq" id="WP_055073017.1">
    <property type="nucleotide sequence ID" value="NZ_CAXSPF010000014.1"/>
</dbReference>
<name>A0A173THR5_ANAHA</name>
<dbReference type="AlphaFoldDB" id="A0A173THR5"/>
<organism evidence="1 2">
    <name type="scientific">Anaerostipes hadrus</name>
    <dbReference type="NCBI Taxonomy" id="649756"/>
    <lineage>
        <taxon>Bacteria</taxon>
        <taxon>Bacillati</taxon>
        <taxon>Bacillota</taxon>
        <taxon>Clostridia</taxon>
        <taxon>Lachnospirales</taxon>
        <taxon>Lachnospiraceae</taxon>
        <taxon>Anaerostipes</taxon>
    </lineage>
</organism>
<protein>
    <submittedName>
        <fullName evidence="1">Uncharacterized protein</fullName>
    </submittedName>
</protein>
<proteinExistence type="predicted"/>
<dbReference type="Proteomes" id="UP000095553">
    <property type="component" value="Unassembled WGS sequence"/>
</dbReference>
<evidence type="ECO:0000313" key="2">
    <source>
        <dbReference type="Proteomes" id="UP000095553"/>
    </source>
</evidence>
<sequence length="70" mass="8322">MSNLKKKFTVDEEIVWKFEDFDSQGEQNVKCRIVEVHEDYCVAHTEGNHNGYDDMRLCIEASNEENFHRI</sequence>
<dbReference type="EMBL" id="CYXY01000011">
    <property type="protein sequence ID" value="CUN01970.1"/>
    <property type="molecule type" value="Genomic_DNA"/>
</dbReference>
<gene>
    <name evidence="1" type="ORF">ERS852571_02024</name>
</gene>
<evidence type="ECO:0000313" key="1">
    <source>
        <dbReference type="EMBL" id="CUN01970.1"/>
    </source>
</evidence>
<accession>A0A173THR5</accession>